<dbReference type="Gene3D" id="3.30.9.10">
    <property type="entry name" value="D-Amino Acid Oxidase, subunit A, domain 2"/>
    <property type="match status" value="1"/>
</dbReference>
<dbReference type="GO" id="GO:0005737">
    <property type="term" value="C:cytoplasm"/>
    <property type="evidence" value="ECO:0007669"/>
    <property type="project" value="TreeGrafter"/>
</dbReference>
<organism evidence="2 3">
    <name type="scientific">Sparassis crispa</name>
    <dbReference type="NCBI Taxonomy" id="139825"/>
    <lineage>
        <taxon>Eukaryota</taxon>
        <taxon>Fungi</taxon>
        <taxon>Dikarya</taxon>
        <taxon>Basidiomycota</taxon>
        <taxon>Agaricomycotina</taxon>
        <taxon>Agaricomycetes</taxon>
        <taxon>Polyporales</taxon>
        <taxon>Sparassidaceae</taxon>
        <taxon>Sparassis</taxon>
    </lineage>
</organism>
<dbReference type="RefSeq" id="XP_027620336.1">
    <property type="nucleotide sequence ID" value="XM_027764535.1"/>
</dbReference>
<evidence type="ECO:0000313" key="2">
    <source>
        <dbReference type="EMBL" id="GBE89423.1"/>
    </source>
</evidence>
<dbReference type="EMBL" id="BFAD01000016">
    <property type="protein sequence ID" value="GBE89423.1"/>
    <property type="molecule type" value="Genomic_DNA"/>
</dbReference>
<accession>A0A401H4U4</accession>
<gene>
    <name evidence="2" type="ORF">SCP_1600850</name>
</gene>
<evidence type="ECO:0000313" key="3">
    <source>
        <dbReference type="Proteomes" id="UP000287166"/>
    </source>
</evidence>
<dbReference type="Proteomes" id="UP000287166">
    <property type="component" value="Unassembled WGS sequence"/>
</dbReference>
<dbReference type="InParanoid" id="A0A401H4U4"/>
<keyword evidence="3" id="KW-1185">Reference proteome</keyword>
<dbReference type="PANTHER" id="PTHR13847:SF260">
    <property type="entry name" value="FAD DEPENDENT OXIDOREDUCTASE DOMAIN-CONTAINING PROTEIN"/>
    <property type="match status" value="1"/>
</dbReference>
<reference evidence="2 3" key="1">
    <citation type="journal article" date="2018" name="Sci. Rep.">
        <title>Genome sequence of the cauliflower mushroom Sparassis crispa (Hanabiratake) and its association with beneficial usage.</title>
        <authorList>
            <person name="Kiyama R."/>
            <person name="Furutani Y."/>
            <person name="Kawaguchi K."/>
            <person name="Nakanishi T."/>
        </authorList>
    </citation>
    <scope>NUCLEOTIDE SEQUENCE [LARGE SCALE GENOMIC DNA]</scope>
</reference>
<sequence>MSALPVPLNVRAEDEAILKLPSEHGPASLPVSNSTRSFWIDTPGANPHASDGSDGTLTTDADICIIGSGITGVSAAYHLSQLLANSTASARPLKAVILEARDFCSGATGRNGGHLAPHAFSDFRGHAEKHGTAEALRAVAMEFYTASEIVKIIKEKKKESIVDLVEGGRMELLISQQEVVNEKANYEAAKAAGANVAGVTWLTKEEVEARYGAPYPGVNMESHNLWPLKAVAFLYELASSSPDLVLTLHTRTPVTSITPLESEAGPTSRRWNVNTPRGAIACSYVLHATNAYASHLLLHLQGPAGIVPTRGQIIAVRADAPEEKVTKSGYIANEGLEYWFPRPVEANQTSPLVILGGGREVAPKHEFHETDDSVLNKQVGAVLRKFLPSVFPSLYNVKEPEMEWTGIMGFTASGDPFVGPVVDPADPASVALYKGQYISAGYSGHGMPRAFACAEVVAQMIVADITGKSWTAPSWLPHHYLTTYL</sequence>
<dbReference type="SUPFAM" id="SSF51971">
    <property type="entry name" value="Nucleotide-binding domain"/>
    <property type="match status" value="1"/>
</dbReference>
<dbReference type="InterPro" id="IPR036188">
    <property type="entry name" value="FAD/NAD-bd_sf"/>
</dbReference>
<dbReference type="GeneID" id="38786340"/>
<dbReference type="STRING" id="139825.A0A401H4U4"/>
<dbReference type="OrthoDB" id="429143at2759"/>
<name>A0A401H4U4_9APHY</name>
<dbReference type="Pfam" id="PF01266">
    <property type="entry name" value="DAO"/>
    <property type="match status" value="1"/>
</dbReference>
<feature type="domain" description="FAD dependent oxidoreductase" evidence="1">
    <location>
        <begin position="62"/>
        <end position="460"/>
    </location>
</feature>
<protein>
    <recommendedName>
        <fullName evidence="1">FAD dependent oxidoreductase domain-containing protein</fullName>
    </recommendedName>
</protein>
<evidence type="ECO:0000259" key="1">
    <source>
        <dbReference type="Pfam" id="PF01266"/>
    </source>
</evidence>
<dbReference type="PANTHER" id="PTHR13847">
    <property type="entry name" value="SARCOSINE DEHYDROGENASE-RELATED"/>
    <property type="match status" value="1"/>
</dbReference>
<proteinExistence type="predicted"/>
<dbReference type="Gene3D" id="3.50.50.60">
    <property type="entry name" value="FAD/NAD(P)-binding domain"/>
    <property type="match status" value="1"/>
</dbReference>
<dbReference type="AlphaFoldDB" id="A0A401H4U4"/>
<comment type="caution">
    <text evidence="2">The sequence shown here is derived from an EMBL/GenBank/DDBJ whole genome shotgun (WGS) entry which is preliminary data.</text>
</comment>
<dbReference type="InterPro" id="IPR006076">
    <property type="entry name" value="FAD-dep_OxRdtase"/>
</dbReference>